<dbReference type="EMBL" id="JAODUP010000992">
    <property type="protein sequence ID" value="KAK2142150.1"/>
    <property type="molecule type" value="Genomic_DNA"/>
</dbReference>
<dbReference type="GO" id="GO:0005886">
    <property type="term" value="C:plasma membrane"/>
    <property type="evidence" value="ECO:0007669"/>
    <property type="project" value="TreeGrafter"/>
</dbReference>
<dbReference type="InterPro" id="IPR036179">
    <property type="entry name" value="Ig-like_dom_sf"/>
</dbReference>
<gene>
    <name evidence="6" type="ORF">LSH36_992g01014</name>
</gene>
<keyword evidence="7" id="KW-1185">Reference proteome</keyword>
<keyword evidence="3" id="KW-1015">Disulfide bond</keyword>
<name>A0AAD9MQX1_9ANNE</name>
<evidence type="ECO:0000256" key="5">
    <source>
        <dbReference type="ARBA" id="ARBA00023319"/>
    </source>
</evidence>
<dbReference type="InterPro" id="IPR051275">
    <property type="entry name" value="Cell_adhesion_signaling"/>
</dbReference>
<sequence>MLIVLRNVITMIRSSTYSAPVQDVILNRDNCTENCDAYTPSHLTFTENDPSLLQCIATGGNPPPDLKVYIDDFDITYRFKTETYTRLLGGRGLRIMHSSVHTRTDNMALSAEDDGKMLRCTAAVPGLPANVTRTKIRVNYAPVITCEPNAALDNEKNVYVSCQVRSSPRATTLFWVIDANGTTLSEGQIVDEYWTLVQDRSDGVMETKLFMRRTLPASFKKYTLVAENSVGIKREDVELVRKHPTGERMENDPPYYGRRDYDQGPGGPHVDYIFIPAGAGQQRHLANFAIVYAVAFHVLYEQMCKAC</sequence>
<dbReference type="Proteomes" id="UP001208570">
    <property type="component" value="Unassembled WGS sequence"/>
</dbReference>
<comment type="caution">
    <text evidence="6">The sequence shown here is derived from an EMBL/GenBank/DDBJ whole genome shotgun (WGS) entry which is preliminary data.</text>
</comment>
<organism evidence="6 7">
    <name type="scientific">Paralvinella palmiformis</name>
    <dbReference type="NCBI Taxonomy" id="53620"/>
    <lineage>
        <taxon>Eukaryota</taxon>
        <taxon>Metazoa</taxon>
        <taxon>Spiralia</taxon>
        <taxon>Lophotrochozoa</taxon>
        <taxon>Annelida</taxon>
        <taxon>Polychaeta</taxon>
        <taxon>Sedentaria</taxon>
        <taxon>Canalipalpata</taxon>
        <taxon>Terebellida</taxon>
        <taxon>Terebelliformia</taxon>
        <taxon>Alvinellidae</taxon>
        <taxon>Paralvinella</taxon>
    </lineage>
</organism>
<evidence type="ECO:0000256" key="2">
    <source>
        <dbReference type="ARBA" id="ARBA00023136"/>
    </source>
</evidence>
<dbReference type="Gene3D" id="2.60.40.10">
    <property type="entry name" value="Immunoglobulins"/>
    <property type="match status" value="2"/>
</dbReference>
<keyword evidence="5" id="KW-0393">Immunoglobulin domain</keyword>
<evidence type="ECO:0008006" key="8">
    <source>
        <dbReference type="Google" id="ProtNLM"/>
    </source>
</evidence>
<dbReference type="GO" id="GO:0098609">
    <property type="term" value="P:cell-cell adhesion"/>
    <property type="evidence" value="ECO:0007669"/>
    <property type="project" value="TreeGrafter"/>
</dbReference>
<comment type="subcellular location">
    <subcellularLocation>
        <location evidence="1">Membrane</location>
        <topology evidence="1">Single-pass type I membrane protein</topology>
    </subcellularLocation>
</comment>
<dbReference type="AlphaFoldDB" id="A0AAD9MQX1"/>
<accession>A0AAD9MQX1</accession>
<evidence type="ECO:0000313" key="7">
    <source>
        <dbReference type="Proteomes" id="UP001208570"/>
    </source>
</evidence>
<protein>
    <recommendedName>
        <fullName evidence="8">Ig-like domain-containing protein</fullName>
    </recommendedName>
</protein>
<dbReference type="GO" id="GO:0050839">
    <property type="term" value="F:cell adhesion molecule binding"/>
    <property type="evidence" value="ECO:0007669"/>
    <property type="project" value="TreeGrafter"/>
</dbReference>
<evidence type="ECO:0000313" key="6">
    <source>
        <dbReference type="EMBL" id="KAK2142150.1"/>
    </source>
</evidence>
<evidence type="ECO:0000256" key="3">
    <source>
        <dbReference type="ARBA" id="ARBA00023157"/>
    </source>
</evidence>
<reference evidence="6" key="1">
    <citation type="journal article" date="2023" name="Mol. Biol. Evol.">
        <title>Third-Generation Sequencing Reveals the Adaptive Role of the Epigenome in Three Deep-Sea Polychaetes.</title>
        <authorList>
            <person name="Perez M."/>
            <person name="Aroh O."/>
            <person name="Sun Y."/>
            <person name="Lan Y."/>
            <person name="Juniper S.K."/>
            <person name="Young C.R."/>
            <person name="Angers B."/>
            <person name="Qian P.Y."/>
        </authorList>
    </citation>
    <scope>NUCLEOTIDE SEQUENCE</scope>
    <source>
        <strain evidence="6">P08H-3</strain>
    </source>
</reference>
<keyword evidence="4" id="KW-0325">Glycoprotein</keyword>
<proteinExistence type="predicted"/>
<keyword evidence="2" id="KW-0472">Membrane</keyword>
<dbReference type="InterPro" id="IPR013783">
    <property type="entry name" value="Ig-like_fold"/>
</dbReference>
<evidence type="ECO:0000256" key="1">
    <source>
        <dbReference type="ARBA" id="ARBA00004479"/>
    </source>
</evidence>
<evidence type="ECO:0000256" key="4">
    <source>
        <dbReference type="ARBA" id="ARBA00023180"/>
    </source>
</evidence>
<dbReference type="SUPFAM" id="SSF48726">
    <property type="entry name" value="Immunoglobulin"/>
    <property type="match status" value="2"/>
</dbReference>
<dbReference type="PANTHER" id="PTHR11640">
    <property type="entry name" value="NEPHRIN"/>
    <property type="match status" value="1"/>
</dbReference>
<dbReference type="GO" id="GO:0005911">
    <property type="term" value="C:cell-cell junction"/>
    <property type="evidence" value="ECO:0007669"/>
    <property type="project" value="TreeGrafter"/>
</dbReference>
<dbReference type="PANTHER" id="PTHR11640:SF154">
    <property type="entry name" value="IRREGULAR CHIASM C-ROUGHEST PROTEIN-LIKE PROTEIN"/>
    <property type="match status" value="1"/>
</dbReference>